<dbReference type="AlphaFoldDB" id="A0A4Z2IB56"/>
<protein>
    <submittedName>
        <fullName evidence="1">Uncharacterized protein</fullName>
    </submittedName>
</protein>
<name>A0A4Z2IB56_9TELE</name>
<proteinExistence type="predicted"/>
<dbReference type="Proteomes" id="UP000314294">
    <property type="component" value="Unassembled WGS sequence"/>
</dbReference>
<keyword evidence="2" id="KW-1185">Reference proteome</keyword>
<dbReference type="EMBL" id="SRLO01000112">
    <property type="protein sequence ID" value="TNN74632.1"/>
    <property type="molecule type" value="Genomic_DNA"/>
</dbReference>
<dbReference type="OrthoDB" id="10483816at2759"/>
<sequence length="62" mass="6938">MAPTDRQQQIILMEMNLLLLSRGPTLRLHAVTAGVCGQTSLCQTHWLQHPPRPAELQLATHN</sequence>
<accession>A0A4Z2IB56</accession>
<reference evidence="1 2" key="1">
    <citation type="submission" date="2019-03" db="EMBL/GenBank/DDBJ databases">
        <title>First draft genome of Liparis tanakae, snailfish: a comprehensive survey of snailfish specific genes.</title>
        <authorList>
            <person name="Kim W."/>
            <person name="Song I."/>
            <person name="Jeong J.-H."/>
            <person name="Kim D."/>
            <person name="Kim S."/>
            <person name="Ryu S."/>
            <person name="Song J.Y."/>
            <person name="Lee S.K."/>
        </authorList>
    </citation>
    <scope>NUCLEOTIDE SEQUENCE [LARGE SCALE GENOMIC DNA]</scope>
    <source>
        <tissue evidence="1">Muscle</tissue>
    </source>
</reference>
<evidence type="ECO:0000313" key="2">
    <source>
        <dbReference type="Proteomes" id="UP000314294"/>
    </source>
</evidence>
<gene>
    <name evidence="1" type="ORF">EYF80_015179</name>
</gene>
<evidence type="ECO:0000313" key="1">
    <source>
        <dbReference type="EMBL" id="TNN74632.1"/>
    </source>
</evidence>
<comment type="caution">
    <text evidence="1">The sequence shown here is derived from an EMBL/GenBank/DDBJ whole genome shotgun (WGS) entry which is preliminary data.</text>
</comment>
<organism evidence="1 2">
    <name type="scientific">Liparis tanakae</name>
    <name type="common">Tanaka's snailfish</name>
    <dbReference type="NCBI Taxonomy" id="230148"/>
    <lineage>
        <taxon>Eukaryota</taxon>
        <taxon>Metazoa</taxon>
        <taxon>Chordata</taxon>
        <taxon>Craniata</taxon>
        <taxon>Vertebrata</taxon>
        <taxon>Euteleostomi</taxon>
        <taxon>Actinopterygii</taxon>
        <taxon>Neopterygii</taxon>
        <taxon>Teleostei</taxon>
        <taxon>Neoteleostei</taxon>
        <taxon>Acanthomorphata</taxon>
        <taxon>Eupercaria</taxon>
        <taxon>Perciformes</taxon>
        <taxon>Cottioidei</taxon>
        <taxon>Cottales</taxon>
        <taxon>Liparidae</taxon>
        <taxon>Liparis</taxon>
    </lineage>
</organism>